<dbReference type="PANTHER" id="PTHR11624">
    <property type="entry name" value="DEHYDROGENASE RELATED"/>
    <property type="match status" value="1"/>
</dbReference>
<evidence type="ECO:0000256" key="2">
    <source>
        <dbReference type="ARBA" id="ARBA00004305"/>
    </source>
</evidence>
<dbReference type="GO" id="GO:0005759">
    <property type="term" value="C:mitochondrial matrix"/>
    <property type="evidence" value="ECO:0007669"/>
    <property type="project" value="UniProtKB-SubCell"/>
</dbReference>
<dbReference type="Pfam" id="PF02780">
    <property type="entry name" value="Transketolase_C"/>
    <property type="match status" value="1"/>
</dbReference>
<evidence type="ECO:0000256" key="6">
    <source>
        <dbReference type="ARBA" id="ARBA00022946"/>
    </source>
</evidence>
<dbReference type="GO" id="GO:0006086">
    <property type="term" value="P:pyruvate decarboxylation to acetyl-CoA"/>
    <property type="evidence" value="ECO:0007669"/>
    <property type="project" value="InterPro"/>
</dbReference>
<dbReference type="EMBL" id="JACGWM010001506">
    <property type="protein sequence ID" value="KAL0292460.1"/>
    <property type="molecule type" value="Genomic_DNA"/>
</dbReference>
<dbReference type="PANTHER" id="PTHR11624:SF112">
    <property type="entry name" value="PYRUVATE DEHYDROGENASE E1 COMPONENT SUBUNIT BETA-1, MITOCHONDRIAL"/>
    <property type="match status" value="1"/>
</dbReference>
<evidence type="ECO:0000259" key="14">
    <source>
        <dbReference type="SMART" id="SM00861"/>
    </source>
</evidence>
<comment type="caution">
    <text evidence="15">The sequence shown here is derived from an EMBL/GenBank/DDBJ whole genome shotgun (WGS) entry which is preliminary data.</text>
</comment>
<keyword evidence="5" id="KW-0479">Metal-binding</keyword>
<keyword evidence="7" id="KW-0630">Potassium</keyword>
<evidence type="ECO:0000256" key="4">
    <source>
        <dbReference type="ARBA" id="ARBA00012281"/>
    </source>
</evidence>
<evidence type="ECO:0000313" key="15">
    <source>
        <dbReference type="EMBL" id="KAL0292460.1"/>
    </source>
</evidence>
<evidence type="ECO:0000256" key="11">
    <source>
        <dbReference type="ARBA" id="ARBA00023317"/>
    </source>
</evidence>
<dbReference type="InterPro" id="IPR029061">
    <property type="entry name" value="THDP-binding"/>
</dbReference>
<keyword evidence="6" id="KW-0809">Transit peptide</keyword>
<comment type="function">
    <text evidence="12">The pyruvate dehydrogenase complex catalyzes the overall conversion of pyruvate to acetyl-CoA and CO(2). It contains multiple copies of three enzymatic components: pyruvate dehydrogenase (E1), dihydrolipoamide acetyltransferase (E2) and lipoamide dehydrogenase (E3).</text>
</comment>
<dbReference type="SUPFAM" id="SSF52518">
    <property type="entry name" value="Thiamin diphosphate-binding fold (THDP-binding)"/>
    <property type="match status" value="1"/>
</dbReference>
<dbReference type="InterPro" id="IPR033248">
    <property type="entry name" value="Transketolase_C"/>
</dbReference>
<dbReference type="Pfam" id="PF02779">
    <property type="entry name" value="Transket_pyr"/>
    <property type="match status" value="1"/>
</dbReference>
<dbReference type="CDD" id="cd07036">
    <property type="entry name" value="TPP_PYR_E1-PDHc-beta_like"/>
    <property type="match status" value="1"/>
</dbReference>
<dbReference type="GO" id="GO:0004739">
    <property type="term" value="F:pyruvate dehydrogenase (acetyl-transferring) activity"/>
    <property type="evidence" value="ECO:0007669"/>
    <property type="project" value="UniProtKB-EC"/>
</dbReference>
<accession>A0AAW2JD00</accession>
<sequence>MGCTGSRLDGDGMVMPPPKGRPLFLHRLDELKMRRHTRPHKVTISMPSKNELLWHDKDDDGSSTYKSAPKIMPFSPRDEGAGEGKNKHMDDKKHKDVRNVDVREKGRNGHKVSKSEISSVDDGEEDDYDDERMIGHAPSSPSFRVYFKDDGEDKHNDIGRHDAFNSAISVGGAESSEYILITFPAVIASPACTFKPLGQKASGVRTRFGCGSSIGIRFAFEMGFVSFVVKRGKEDVRNYKAKGGMQRQSCFEFGARDSSDCIEDLFFIWEGGNEYSHMTVRDALNSALDEEMSADPKVFLMGEEVGEYEGAYKITRGLLKKYGPERVCDTPITEAGFTGIGVGAAYYGLKPVIEFMTFNFSMQAIDHIINSAAKSNYMSAGQISVPIVFRGPNGAAAGVGAQHSQCFAGWYGSCPGLKVLVPYSSEDARGLLKAAIRDPDPVVFLENELLYGESFPISAEALDSSFCLPIGKAKIEREGNDVTITAFSKMVGYALKAAESLAKEGISAEVINLRSIRPLDTSTINASVRKTKRLVTVEEGLPQHGVGAEICTTVVEESFDYLDAPIERIAGADVPMPYAANLERMAVPQVDDIVRAAKRACYRSH</sequence>
<feature type="region of interest" description="Disordered" evidence="13">
    <location>
        <begin position="57"/>
        <end position="135"/>
    </location>
</feature>
<evidence type="ECO:0000256" key="9">
    <source>
        <dbReference type="ARBA" id="ARBA00023052"/>
    </source>
</evidence>
<dbReference type="InterPro" id="IPR027110">
    <property type="entry name" value="PDHB_mito-type"/>
</dbReference>
<dbReference type="SUPFAM" id="SSF52922">
    <property type="entry name" value="TK C-terminal domain-like"/>
    <property type="match status" value="1"/>
</dbReference>
<dbReference type="EC" id="1.2.4.1" evidence="4"/>
<organism evidence="15">
    <name type="scientific">Sesamum calycinum</name>
    <dbReference type="NCBI Taxonomy" id="2727403"/>
    <lineage>
        <taxon>Eukaryota</taxon>
        <taxon>Viridiplantae</taxon>
        <taxon>Streptophyta</taxon>
        <taxon>Embryophyta</taxon>
        <taxon>Tracheophyta</taxon>
        <taxon>Spermatophyta</taxon>
        <taxon>Magnoliopsida</taxon>
        <taxon>eudicotyledons</taxon>
        <taxon>Gunneridae</taxon>
        <taxon>Pentapetalae</taxon>
        <taxon>asterids</taxon>
        <taxon>lamiids</taxon>
        <taxon>Lamiales</taxon>
        <taxon>Pedaliaceae</taxon>
        <taxon>Sesamum</taxon>
    </lineage>
</organism>
<protein>
    <recommendedName>
        <fullName evidence="4">pyruvate dehydrogenase (acetyl-transferring)</fullName>
        <ecNumber evidence="4">1.2.4.1</ecNumber>
    </recommendedName>
</protein>
<name>A0AAW2JD00_9LAMI</name>
<feature type="compositionally biased region" description="Acidic residues" evidence="13">
    <location>
        <begin position="119"/>
        <end position="130"/>
    </location>
</feature>
<evidence type="ECO:0000256" key="12">
    <source>
        <dbReference type="ARBA" id="ARBA00025211"/>
    </source>
</evidence>
<evidence type="ECO:0000256" key="13">
    <source>
        <dbReference type="SAM" id="MobiDB-lite"/>
    </source>
</evidence>
<feature type="compositionally biased region" description="Basic and acidic residues" evidence="13">
    <location>
        <begin position="76"/>
        <end position="107"/>
    </location>
</feature>
<gene>
    <name evidence="15" type="ORF">Scaly_2589300</name>
</gene>
<evidence type="ECO:0000256" key="8">
    <source>
        <dbReference type="ARBA" id="ARBA00023002"/>
    </source>
</evidence>
<dbReference type="NCBIfam" id="NF006667">
    <property type="entry name" value="PRK09212.1"/>
    <property type="match status" value="1"/>
</dbReference>
<feature type="domain" description="Transketolase-like pyrimidine-binding" evidence="14">
    <location>
        <begin position="278"/>
        <end position="453"/>
    </location>
</feature>
<dbReference type="FunFam" id="3.40.50.920:FF:000001">
    <property type="entry name" value="Pyruvate dehydrogenase E1 beta subunit"/>
    <property type="match status" value="1"/>
</dbReference>
<dbReference type="InterPro" id="IPR005475">
    <property type="entry name" value="Transketolase-like_Pyr-bd"/>
</dbReference>
<keyword evidence="11 15" id="KW-0670">Pyruvate</keyword>
<reference evidence="15" key="2">
    <citation type="journal article" date="2024" name="Plant">
        <title>Genomic evolution and insights into agronomic trait innovations of Sesamum species.</title>
        <authorList>
            <person name="Miao H."/>
            <person name="Wang L."/>
            <person name="Qu L."/>
            <person name="Liu H."/>
            <person name="Sun Y."/>
            <person name="Le M."/>
            <person name="Wang Q."/>
            <person name="Wei S."/>
            <person name="Zheng Y."/>
            <person name="Lin W."/>
            <person name="Duan Y."/>
            <person name="Cao H."/>
            <person name="Xiong S."/>
            <person name="Wang X."/>
            <person name="Wei L."/>
            <person name="Li C."/>
            <person name="Ma Q."/>
            <person name="Ju M."/>
            <person name="Zhao R."/>
            <person name="Li G."/>
            <person name="Mu C."/>
            <person name="Tian Q."/>
            <person name="Mei H."/>
            <person name="Zhang T."/>
            <person name="Gao T."/>
            <person name="Zhang H."/>
        </authorList>
    </citation>
    <scope>NUCLEOTIDE SEQUENCE</scope>
    <source>
        <strain evidence="15">KEN8</strain>
    </source>
</reference>
<evidence type="ECO:0000256" key="10">
    <source>
        <dbReference type="ARBA" id="ARBA00023128"/>
    </source>
</evidence>
<keyword evidence="9" id="KW-0786">Thiamine pyrophosphate</keyword>
<evidence type="ECO:0000256" key="7">
    <source>
        <dbReference type="ARBA" id="ARBA00022958"/>
    </source>
</evidence>
<keyword evidence="8" id="KW-0560">Oxidoreductase</keyword>
<dbReference type="AlphaFoldDB" id="A0AAW2JD00"/>
<dbReference type="InterPro" id="IPR009014">
    <property type="entry name" value="Transketo_C/PFOR_II"/>
</dbReference>
<comment type="subcellular location">
    <subcellularLocation>
        <location evidence="2">Mitochondrion matrix</location>
    </subcellularLocation>
</comment>
<proteinExistence type="predicted"/>
<evidence type="ECO:0000256" key="5">
    <source>
        <dbReference type="ARBA" id="ARBA00022723"/>
    </source>
</evidence>
<comment type="cofactor">
    <cofactor evidence="1">
        <name>thiamine diphosphate</name>
        <dbReference type="ChEBI" id="CHEBI:58937"/>
    </cofactor>
</comment>
<dbReference type="Gene3D" id="3.40.50.920">
    <property type="match status" value="1"/>
</dbReference>
<dbReference type="NCBIfam" id="NF008854">
    <property type="entry name" value="PRK11892.1"/>
    <property type="match status" value="1"/>
</dbReference>
<dbReference type="FunFam" id="3.40.50.970:FF:000006">
    <property type="entry name" value="Pyruvate dehydrogenase E1 component subunit beta"/>
    <property type="match status" value="1"/>
</dbReference>
<evidence type="ECO:0000256" key="3">
    <source>
        <dbReference type="ARBA" id="ARBA00011130"/>
    </source>
</evidence>
<dbReference type="SMART" id="SM00861">
    <property type="entry name" value="Transket_pyr"/>
    <property type="match status" value="1"/>
</dbReference>
<dbReference type="GO" id="GO:0046872">
    <property type="term" value="F:metal ion binding"/>
    <property type="evidence" value="ECO:0007669"/>
    <property type="project" value="UniProtKB-KW"/>
</dbReference>
<keyword evidence="10" id="KW-0496">Mitochondrion</keyword>
<dbReference type="Gene3D" id="3.40.50.970">
    <property type="match status" value="1"/>
</dbReference>
<comment type="subunit">
    <text evidence="3">Tetramer of 2 alpha and 2 beta subunits.</text>
</comment>
<evidence type="ECO:0000256" key="1">
    <source>
        <dbReference type="ARBA" id="ARBA00001964"/>
    </source>
</evidence>
<reference evidence="15" key="1">
    <citation type="submission" date="2020-06" db="EMBL/GenBank/DDBJ databases">
        <authorList>
            <person name="Li T."/>
            <person name="Hu X."/>
            <person name="Zhang T."/>
            <person name="Song X."/>
            <person name="Zhang H."/>
            <person name="Dai N."/>
            <person name="Sheng W."/>
            <person name="Hou X."/>
            <person name="Wei L."/>
        </authorList>
    </citation>
    <scope>NUCLEOTIDE SEQUENCE</scope>
    <source>
        <strain evidence="15">KEN8</strain>
        <tissue evidence="15">Leaf</tissue>
    </source>
</reference>